<evidence type="ECO:0000259" key="7">
    <source>
        <dbReference type="Pfam" id="PF18565"/>
    </source>
</evidence>
<organism evidence="8 9">
    <name type="scientific">Aspergillus pseudodeflectus</name>
    <dbReference type="NCBI Taxonomy" id="176178"/>
    <lineage>
        <taxon>Eukaryota</taxon>
        <taxon>Fungi</taxon>
        <taxon>Dikarya</taxon>
        <taxon>Ascomycota</taxon>
        <taxon>Pezizomycotina</taxon>
        <taxon>Eurotiomycetes</taxon>
        <taxon>Eurotiomycetidae</taxon>
        <taxon>Eurotiales</taxon>
        <taxon>Aspergillaceae</taxon>
        <taxon>Aspergillus</taxon>
        <taxon>Aspergillus subgen. Nidulantes</taxon>
    </lineage>
</organism>
<protein>
    <submittedName>
        <fullName evidence="8">Glycoside hydrolase superfamily</fullName>
    </submittedName>
</protein>
<evidence type="ECO:0000313" key="8">
    <source>
        <dbReference type="EMBL" id="KAL2854015.1"/>
    </source>
</evidence>
<evidence type="ECO:0000259" key="6">
    <source>
        <dbReference type="Pfam" id="PF16355"/>
    </source>
</evidence>
<sequence>MDILVNGIRHKIRGCNIHADFAGVGVGMPDRLIEYKLELLREMGANTVRNAHHPPTPELVQHAERMGFSVIPENRLLSTAHLRFLRTLVRQFRNSPSILLWSLENEELTLQGTATGMEILKRLVAEVNHLDPSRHTCVGGVIHLAHPYHDITSVVGIHYQGLVNTVEKVTSYFPDKPHIQDECGLHAPTRGIPAFGSGDLLVRDNISRILTDVFLDSTTTGGCIWTGMDYHGEPVPTAWPSVISAYGARDLIGLPKDYYWLIRSIFKRDEPLVHAFPHWTWPGKEGERIPFRVYSNCHSVQVLVNGQTIIDQRAVKKSTAYFPEGILYNPGELLVRGLNSVGAVVAEHRLRTAGRPRRLVLQNGRGVLVPNANNMIHLAFEQADHQSEGNGNPEARIIGVGNGDNAATGESEQGNQKSAFNGWAAVLVQSWQRTGQVKLVARSAGLVSGQVLIMISSNIKPHAVHLARDERDGPAGTHRSFGQVKAAL</sequence>
<dbReference type="InterPro" id="IPR032311">
    <property type="entry name" value="DUF4982"/>
</dbReference>
<dbReference type="Pfam" id="PF18565">
    <property type="entry name" value="Glyco_hydro2_C5"/>
    <property type="match status" value="1"/>
</dbReference>
<gene>
    <name evidence="8" type="ORF">BJX68DRAFT_264766</name>
</gene>
<evidence type="ECO:0000256" key="4">
    <source>
        <dbReference type="SAM" id="MobiDB-lite"/>
    </source>
</evidence>
<keyword evidence="9" id="KW-1185">Reference proteome</keyword>
<keyword evidence="3" id="KW-0326">Glycosidase</keyword>
<dbReference type="Gene3D" id="2.60.40.10">
    <property type="entry name" value="Immunoglobulins"/>
    <property type="match status" value="2"/>
</dbReference>
<evidence type="ECO:0000256" key="3">
    <source>
        <dbReference type="ARBA" id="ARBA00023295"/>
    </source>
</evidence>
<dbReference type="PANTHER" id="PTHR42732">
    <property type="entry name" value="BETA-GALACTOSIDASE"/>
    <property type="match status" value="1"/>
</dbReference>
<name>A0ABR4KP11_9EURO</name>
<feature type="region of interest" description="Disordered" evidence="4">
    <location>
        <begin position="384"/>
        <end position="415"/>
    </location>
</feature>
<dbReference type="InterPro" id="IPR013783">
    <property type="entry name" value="Ig-like_fold"/>
</dbReference>
<dbReference type="InterPro" id="IPR040605">
    <property type="entry name" value="Glyco_hydro2_dom5"/>
</dbReference>
<dbReference type="Pfam" id="PF02836">
    <property type="entry name" value="Glyco_hydro_2_C"/>
    <property type="match status" value="1"/>
</dbReference>
<proteinExistence type="inferred from homology"/>
<evidence type="ECO:0000259" key="5">
    <source>
        <dbReference type="Pfam" id="PF02836"/>
    </source>
</evidence>
<feature type="domain" description="Glycoside hydrolase family 2 catalytic" evidence="5">
    <location>
        <begin position="3"/>
        <end position="80"/>
    </location>
</feature>
<feature type="domain" description="DUF4982" evidence="6">
    <location>
        <begin position="286"/>
        <end position="346"/>
    </location>
</feature>
<feature type="domain" description="Glycoside hydrolase family 2" evidence="7">
    <location>
        <begin position="366"/>
        <end position="451"/>
    </location>
</feature>
<reference evidence="8 9" key="1">
    <citation type="submission" date="2024-07" db="EMBL/GenBank/DDBJ databases">
        <title>Section-level genome sequencing and comparative genomics of Aspergillus sections Usti and Cavernicolus.</title>
        <authorList>
            <consortium name="Lawrence Berkeley National Laboratory"/>
            <person name="Nybo J.L."/>
            <person name="Vesth T.C."/>
            <person name="Theobald S."/>
            <person name="Frisvad J.C."/>
            <person name="Larsen T.O."/>
            <person name="Kjaerboelling I."/>
            <person name="Rothschild-Mancinelli K."/>
            <person name="Lyhne E.K."/>
            <person name="Kogle M.E."/>
            <person name="Barry K."/>
            <person name="Clum A."/>
            <person name="Na H."/>
            <person name="Ledsgaard L."/>
            <person name="Lin J."/>
            <person name="Lipzen A."/>
            <person name="Kuo A."/>
            <person name="Riley R."/>
            <person name="Mondo S."/>
            <person name="LaButti K."/>
            <person name="Haridas S."/>
            <person name="Pangalinan J."/>
            <person name="Salamov A.A."/>
            <person name="Simmons B.A."/>
            <person name="Magnuson J.K."/>
            <person name="Chen J."/>
            <person name="Drula E."/>
            <person name="Henrissat B."/>
            <person name="Wiebenga A."/>
            <person name="Lubbers R.J."/>
            <person name="Gomes A.C."/>
            <person name="Macurrencykelacurrency M.R."/>
            <person name="Stajich J."/>
            <person name="Grigoriev I.V."/>
            <person name="Mortensen U.H."/>
            <person name="De vries R.P."/>
            <person name="Baker S.E."/>
            <person name="Andersen M.R."/>
        </authorList>
    </citation>
    <scope>NUCLEOTIDE SEQUENCE [LARGE SCALE GENOMIC DNA]</scope>
    <source>
        <strain evidence="8 9">CBS 756.74</strain>
    </source>
</reference>
<dbReference type="RefSeq" id="XP_070901180.1">
    <property type="nucleotide sequence ID" value="XM_071045052.1"/>
</dbReference>
<dbReference type="Gene3D" id="3.20.20.80">
    <property type="entry name" value="Glycosidases"/>
    <property type="match status" value="1"/>
</dbReference>
<dbReference type="PANTHER" id="PTHR42732:SF1">
    <property type="entry name" value="BETA-MANNOSIDASE"/>
    <property type="match status" value="1"/>
</dbReference>
<dbReference type="SUPFAM" id="SSF51445">
    <property type="entry name" value="(Trans)glycosidases"/>
    <property type="match status" value="1"/>
</dbReference>
<keyword evidence="2 8" id="KW-0378">Hydrolase</keyword>
<dbReference type="EMBL" id="JBFXLR010000012">
    <property type="protein sequence ID" value="KAL2854015.1"/>
    <property type="molecule type" value="Genomic_DNA"/>
</dbReference>
<dbReference type="InterPro" id="IPR006103">
    <property type="entry name" value="Glyco_hydro_2_cat"/>
</dbReference>
<evidence type="ECO:0000313" key="9">
    <source>
        <dbReference type="Proteomes" id="UP001610444"/>
    </source>
</evidence>
<dbReference type="Pfam" id="PF16355">
    <property type="entry name" value="DUF4982"/>
    <property type="match status" value="1"/>
</dbReference>
<comment type="similarity">
    <text evidence="1">Belongs to the glycosyl hydrolase 2 family.</text>
</comment>
<dbReference type="GO" id="GO:0016787">
    <property type="term" value="F:hydrolase activity"/>
    <property type="evidence" value="ECO:0007669"/>
    <property type="project" value="UniProtKB-KW"/>
</dbReference>
<dbReference type="InterPro" id="IPR051913">
    <property type="entry name" value="GH2_Domain-Containing"/>
</dbReference>
<accession>A0ABR4KP11</accession>
<dbReference type="InterPro" id="IPR017853">
    <property type="entry name" value="GH"/>
</dbReference>
<evidence type="ECO:0000256" key="2">
    <source>
        <dbReference type="ARBA" id="ARBA00022801"/>
    </source>
</evidence>
<evidence type="ECO:0000256" key="1">
    <source>
        <dbReference type="ARBA" id="ARBA00007401"/>
    </source>
</evidence>
<comment type="caution">
    <text evidence="8">The sequence shown here is derived from an EMBL/GenBank/DDBJ whole genome shotgun (WGS) entry which is preliminary data.</text>
</comment>
<dbReference type="Proteomes" id="UP001610444">
    <property type="component" value="Unassembled WGS sequence"/>
</dbReference>
<dbReference type="GeneID" id="98160216"/>